<accession>A0A0F9A3Q3</accession>
<name>A0A0F9A3Q3_9ZZZZ</name>
<evidence type="ECO:0000313" key="2">
    <source>
        <dbReference type="EMBL" id="KKK73229.1"/>
    </source>
</evidence>
<gene>
    <name evidence="2" type="ORF">LCGC14_2895930</name>
</gene>
<dbReference type="AlphaFoldDB" id="A0A0F9A3Q3"/>
<keyword evidence="1" id="KW-1133">Transmembrane helix</keyword>
<sequence>MSEYMILLVVVWIVAIVWCIGMAAMAKRKEDEQRRDGNEH</sequence>
<feature type="transmembrane region" description="Helical" evidence="1">
    <location>
        <begin position="6"/>
        <end position="26"/>
    </location>
</feature>
<comment type="caution">
    <text evidence="2">The sequence shown here is derived from an EMBL/GenBank/DDBJ whole genome shotgun (WGS) entry which is preliminary data.</text>
</comment>
<proteinExistence type="predicted"/>
<organism evidence="2">
    <name type="scientific">marine sediment metagenome</name>
    <dbReference type="NCBI Taxonomy" id="412755"/>
    <lineage>
        <taxon>unclassified sequences</taxon>
        <taxon>metagenomes</taxon>
        <taxon>ecological metagenomes</taxon>
    </lineage>
</organism>
<dbReference type="EMBL" id="LAZR01056880">
    <property type="protein sequence ID" value="KKK73229.1"/>
    <property type="molecule type" value="Genomic_DNA"/>
</dbReference>
<keyword evidence="1" id="KW-0812">Transmembrane</keyword>
<evidence type="ECO:0000256" key="1">
    <source>
        <dbReference type="SAM" id="Phobius"/>
    </source>
</evidence>
<keyword evidence="1" id="KW-0472">Membrane</keyword>
<protein>
    <submittedName>
        <fullName evidence="2">Uncharacterized protein</fullName>
    </submittedName>
</protein>
<reference evidence="2" key="1">
    <citation type="journal article" date="2015" name="Nature">
        <title>Complex archaea that bridge the gap between prokaryotes and eukaryotes.</title>
        <authorList>
            <person name="Spang A."/>
            <person name="Saw J.H."/>
            <person name="Jorgensen S.L."/>
            <person name="Zaremba-Niedzwiedzka K."/>
            <person name="Martijn J."/>
            <person name="Lind A.E."/>
            <person name="van Eijk R."/>
            <person name="Schleper C."/>
            <person name="Guy L."/>
            <person name="Ettema T.J."/>
        </authorList>
    </citation>
    <scope>NUCLEOTIDE SEQUENCE</scope>
</reference>